<dbReference type="Pfam" id="PF19864">
    <property type="entry name" value="Radical_SAM_N2"/>
    <property type="match status" value="1"/>
</dbReference>
<dbReference type="Proteomes" id="UP000824024">
    <property type="component" value="Unassembled WGS sequence"/>
</dbReference>
<dbReference type="EMBL" id="DXCH01000305">
    <property type="protein sequence ID" value="HIZ08537.1"/>
    <property type="molecule type" value="Genomic_DNA"/>
</dbReference>
<dbReference type="Gene3D" id="3.40.50.280">
    <property type="entry name" value="Cobalamin-binding domain"/>
    <property type="match status" value="1"/>
</dbReference>
<protein>
    <submittedName>
        <fullName evidence="2">TIGR03960 family B12-binding radical SAM protein</fullName>
    </submittedName>
</protein>
<dbReference type="NCBIfam" id="TIGR03960">
    <property type="entry name" value="rSAM_fuse_unch"/>
    <property type="match status" value="1"/>
</dbReference>
<dbReference type="Gene3D" id="3.80.30.20">
    <property type="entry name" value="tm_1862 like domain"/>
    <property type="match status" value="1"/>
</dbReference>
<dbReference type="InterPro" id="IPR007197">
    <property type="entry name" value="rSAM"/>
</dbReference>
<dbReference type="InterPro" id="IPR023862">
    <property type="entry name" value="CHP03960_rSAM"/>
</dbReference>
<comment type="caution">
    <text evidence="2">The sequence shown here is derived from an EMBL/GenBank/DDBJ whole genome shotgun (WGS) entry which is preliminary data.</text>
</comment>
<proteinExistence type="predicted"/>
<dbReference type="GO" id="GO:0051536">
    <property type="term" value="F:iron-sulfur cluster binding"/>
    <property type="evidence" value="ECO:0007669"/>
    <property type="project" value="InterPro"/>
</dbReference>
<dbReference type="SMART" id="SM00729">
    <property type="entry name" value="Elp3"/>
    <property type="match status" value="1"/>
</dbReference>
<dbReference type="PANTHER" id="PTHR42731:SF1">
    <property type="entry name" value="RADICAL SAM DOMAIN PROTEIN"/>
    <property type="match status" value="1"/>
</dbReference>
<dbReference type="InterPro" id="IPR006638">
    <property type="entry name" value="Elp3/MiaA/NifB-like_rSAM"/>
</dbReference>
<gene>
    <name evidence="2" type="ORF">IAA08_11465</name>
</gene>
<dbReference type="SFLD" id="SFLDS00029">
    <property type="entry name" value="Radical_SAM"/>
    <property type="match status" value="1"/>
</dbReference>
<evidence type="ECO:0000313" key="2">
    <source>
        <dbReference type="EMBL" id="HIZ08537.1"/>
    </source>
</evidence>
<dbReference type="CDD" id="cd01335">
    <property type="entry name" value="Radical_SAM"/>
    <property type="match status" value="1"/>
</dbReference>
<dbReference type="PANTHER" id="PTHR42731">
    <property type="entry name" value="SLL1084 PROTEIN"/>
    <property type="match status" value="1"/>
</dbReference>
<dbReference type="InterPro" id="IPR023404">
    <property type="entry name" value="rSAM_horseshoe"/>
</dbReference>
<organism evidence="2 3">
    <name type="scientific">Candidatus Eubacterium avistercoris</name>
    <dbReference type="NCBI Taxonomy" id="2838567"/>
    <lineage>
        <taxon>Bacteria</taxon>
        <taxon>Bacillati</taxon>
        <taxon>Bacillota</taxon>
        <taxon>Clostridia</taxon>
        <taxon>Eubacteriales</taxon>
        <taxon>Eubacteriaceae</taxon>
        <taxon>Eubacterium</taxon>
    </lineage>
</organism>
<feature type="domain" description="Radical SAM core" evidence="1">
    <location>
        <begin position="255"/>
        <end position="501"/>
    </location>
</feature>
<sequence length="621" mass="71557">MKKLALNDEILLKIDKPARYIGNEVNMVKKDPKDVDIRIAMCFPDVYEIGMSHLGIQILYDMFNKRADVYCERVYSPWPDLHQIMKEQHIPLFGLESQQPVKEMDFLAITIQYEMCYTNILQILDLSQIPLYAKDRDENCPIVIGGGPCTYNPEPLADFFDLFYIGEGETVYDQLLDLYKEMKKGLYSRKEFLHQAAKIPGLYVPSLYEVSYKEDGTIGSFEPVCDDIPKKIKRQVVEDLTKAVYPQKPLVPFIKVTQDRVVLEIQRGCIRGCRFCQAGMVYRPLRERGIDMLKEKAYQMLKNTGHEEISLSSLSSSDYTHLEELLTFLIENFKSQGVNISLPSLRIDAFSLDVMSKVQDVKKSSLTFAPEAGSQRMRDVINKGLTEEDILHGAGLAFEGGWQKVKLYFMLGLPTETEEDMRAIAQLAEKIAERYYEIPKEQRNGKCQITISTSFFVPKPFTPFQWYSMRTKEDFLGCAKVVNEAVKSQLNRKSMKYNWHEADVTVIEGILARGDRRLSKVLLEVYRNGGIFDAWSEFFDNDRWENAFASAHINPDFYTVRERSEDEVFPWDFIDTGVTKEFLLKEWHRAMEGNVTPNCRQQCSGCGAMVYKGGVCYENTH</sequence>
<dbReference type="Pfam" id="PF04055">
    <property type="entry name" value="Radical_SAM"/>
    <property type="match status" value="1"/>
</dbReference>
<evidence type="ECO:0000259" key="1">
    <source>
        <dbReference type="PROSITE" id="PS51918"/>
    </source>
</evidence>
<reference evidence="2" key="2">
    <citation type="submission" date="2021-04" db="EMBL/GenBank/DDBJ databases">
        <authorList>
            <person name="Gilroy R."/>
        </authorList>
    </citation>
    <scope>NUCLEOTIDE SEQUENCE</scope>
    <source>
        <strain evidence="2">CHK192-9172</strain>
    </source>
</reference>
<dbReference type="AlphaFoldDB" id="A0A9D2D4J6"/>
<dbReference type="SFLD" id="SFLDG01082">
    <property type="entry name" value="B12-binding_domain_containing"/>
    <property type="match status" value="1"/>
</dbReference>
<dbReference type="InterPro" id="IPR058240">
    <property type="entry name" value="rSAM_sf"/>
</dbReference>
<accession>A0A9D2D4J6</accession>
<reference evidence="2" key="1">
    <citation type="journal article" date="2021" name="PeerJ">
        <title>Extensive microbial diversity within the chicken gut microbiome revealed by metagenomics and culture.</title>
        <authorList>
            <person name="Gilroy R."/>
            <person name="Ravi A."/>
            <person name="Getino M."/>
            <person name="Pursley I."/>
            <person name="Horton D.L."/>
            <person name="Alikhan N.F."/>
            <person name="Baker D."/>
            <person name="Gharbi K."/>
            <person name="Hall N."/>
            <person name="Watson M."/>
            <person name="Adriaenssens E.M."/>
            <person name="Foster-Nyarko E."/>
            <person name="Jarju S."/>
            <person name="Secka A."/>
            <person name="Antonio M."/>
            <person name="Oren A."/>
            <person name="Chaudhuri R.R."/>
            <person name="La Ragione R."/>
            <person name="Hildebrand F."/>
            <person name="Pallen M.J."/>
        </authorList>
    </citation>
    <scope>NUCLEOTIDE SEQUENCE</scope>
    <source>
        <strain evidence="2">CHK192-9172</strain>
    </source>
</reference>
<dbReference type="PROSITE" id="PS51918">
    <property type="entry name" value="RADICAL_SAM"/>
    <property type="match status" value="1"/>
</dbReference>
<dbReference type="GO" id="GO:0003824">
    <property type="term" value="F:catalytic activity"/>
    <property type="evidence" value="ECO:0007669"/>
    <property type="project" value="InterPro"/>
</dbReference>
<name>A0A9D2D4J6_9FIRM</name>
<dbReference type="SUPFAM" id="SSF102114">
    <property type="entry name" value="Radical SAM enzymes"/>
    <property type="match status" value="1"/>
</dbReference>
<evidence type="ECO:0000313" key="3">
    <source>
        <dbReference type="Proteomes" id="UP000824024"/>
    </source>
</evidence>
<dbReference type="InterPro" id="IPR045784">
    <property type="entry name" value="Radical_SAM_N2"/>
</dbReference>